<dbReference type="EMBL" id="JBHSWB010000001">
    <property type="protein sequence ID" value="MFC6661022.1"/>
    <property type="molecule type" value="Genomic_DNA"/>
</dbReference>
<feature type="region of interest" description="Disordered" evidence="5">
    <location>
        <begin position="375"/>
        <end position="402"/>
    </location>
</feature>
<evidence type="ECO:0000256" key="5">
    <source>
        <dbReference type="SAM" id="MobiDB-lite"/>
    </source>
</evidence>
<evidence type="ECO:0000313" key="8">
    <source>
        <dbReference type="Proteomes" id="UP001596317"/>
    </source>
</evidence>
<dbReference type="PANTHER" id="PTHR43273:SF8">
    <property type="entry name" value="RADICAL SAM DOMAIN PROTEIN"/>
    <property type="match status" value="1"/>
</dbReference>
<dbReference type="SFLD" id="SFLDS00029">
    <property type="entry name" value="Radical_SAM"/>
    <property type="match status" value="1"/>
</dbReference>
<dbReference type="Gene3D" id="3.20.20.70">
    <property type="entry name" value="Aldolase class I"/>
    <property type="match status" value="1"/>
</dbReference>
<keyword evidence="2" id="KW-0479">Metal-binding</keyword>
<dbReference type="InterPro" id="IPR007197">
    <property type="entry name" value="rSAM"/>
</dbReference>
<evidence type="ECO:0000256" key="3">
    <source>
        <dbReference type="ARBA" id="ARBA00023004"/>
    </source>
</evidence>
<gene>
    <name evidence="7" type="ORF">ACFP90_12220</name>
</gene>
<name>A0ABW1ZKW4_9DEIO</name>
<protein>
    <submittedName>
        <fullName evidence="7">Radical SAM protein</fullName>
    </submittedName>
</protein>
<dbReference type="InterPro" id="IPR013785">
    <property type="entry name" value="Aldolase_TIM"/>
</dbReference>
<proteinExistence type="predicted"/>
<accession>A0ABW1ZKW4</accession>
<evidence type="ECO:0000256" key="2">
    <source>
        <dbReference type="ARBA" id="ARBA00022723"/>
    </source>
</evidence>
<dbReference type="CDD" id="cd01335">
    <property type="entry name" value="Radical_SAM"/>
    <property type="match status" value="1"/>
</dbReference>
<keyword evidence="4" id="KW-0411">Iron-sulfur</keyword>
<evidence type="ECO:0000259" key="6">
    <source>
        <dbReference type="PROSITE" id="PS51918"/>
    </source>
</evidence>
<feature type="domain" description="Radical SAM core" evidence="6">
    <location>
        <begin position="3"/>
        <end position="242"/>
    </location>
</feature>
<evidence type="ECO:0000256" key="4">
    <source>
        <dbReference type="ARBA" id="ARBA00023014"/>
    </source>
</evidence>
<dbReference type="Pfam" id="PF04055">
    <property type="entry name" value="Radical_SAM"/>
    <property type="match status" value="1"/>
</dbReference>
<evidence type="ECO:0000256" key="1">
    <source>
        <dbReference type="ARBA" id="ARBA00022691"/>
    </source>
</evidence>
<reference evidence="8" key="1">
    <citation type="journal article" date="2019" name="Int. J. Syst. Evol. Microbiol.">
        <title>The Global Catalogue of Microorganisms (GCM) 10K type strain sequencing project: providing services to taxonomists for standard genome sequencing and annotation.</title>
        <authorList>
            <consortium name="The Broad Institute Genomics Platform"/>
            <consortium name="The Broad Institute Genome Sequencing Center for Infectious Disease"/>
            <person name="Wu L."/>
            <person name="Ma J."/>
        </authorList>
    </citation>
    <scope>NUCLEOTIDE SEQUENCE [LARGE SCALE GENOMIC DNA]</scope>
    <source>
        <strain evidence="8">CCUG 63830</strain>
    </source>
</reference>
<dbReference type="SFLD" id="SFLDG01072">
    <property type="entry name" value="dehydrogenase_like"/>
    <property type="match status" value="1"/>
</dbReference>
<dbReference type="PROSITE" id="PS51918">
    <property type="entry name" value="RADICAL_SAM"/>
    <property type="match status" value="1"/>
</dbReference>
<keyword evidence="8" id="KW-1185">Reference proteome</keyword>
<dbReference type="SFLD" id="SFLDG01067">
    <property type="entry name" value="SPASM/twitch_domain_containing"/>
    <property type="match status" value="1"/>
</dbReference>
<evidence type="ECO:0000313" key="7">
    <source>
        <dbReference type="EMBL" id="MFC6661022.1"/>
    </source>
</evidence>
<organism evidence="7 8">
    <name type="scientific">Deinococcus multiflagellatus</name>
    <dbReference type="NCBI Taxonomy" id="1656887"/>
    <lineage>
        <taxon>Bacteria</taxon>
        <taxon>Thermotogati</taxon>
        <taxon>Deinococcota</taxon>
        <taxon>Deinococci</taxon>
        <taxon>Deinococcales</taxon>
        <taxon>Deinococcaceae</taxon>
        <taxon>Deinococcus</taxon>
    </lineage>
</organism>
<dbReference type="SFLD" id="SFLDG01386">
    <property type="entry name" value="main_SPASM_domain-containing"/>
    <property type="match status" value="1"/>
</dbReference>
<dbReference type="InterPro" id="IPR058240">
    <property type="entry name" value="rSAM_sf"/>
</dbReference>
<dbReference type="PANTHER" id="PTHR43273">
    <property type="entry name" value="ANAEROBIC SULFATASE-MATURATING ENZYME HOMOLOG ASLB-RELATED"/>
    <property type="match status" value="1"/>
</dbReference>
<sequence length="402" mass="43212">MVGHEPASFILKATARCNLNCPYCYMFNLRDRSFAGRPPVMPREVVVAAAGRIAAQVRRLGRTKASVTFHGGEPLLAGPAWFRDAVAALRGAAPEVAFEFTVQSNGVLLTGEWLDLFADLGVVVALSVDGLPEVHNRTRVDHAGRGTYEATRRALERLNAHPAREQLFGGVLCVIDPSVSGAATYHHLRALGVDRMDFLLPLDHNWDAPPPRPGAYAEYLLPIFDAWWAENNPQVLVRMLFDIMKLLVGARQHIDSLGGAPVNIAVVETDGSLEPLDALRACRDGLTLTGLNVLRHDLWALQDTPVYQAAVAGQQGLDAIMCGGCALREVCGGGYLPNRYSAERGFANPSVYCLDLQRVILHVAQHIDRALPPAPAAGAPPWPGLSGGQGPAPTPLSDTLGP</sequence>
<dbReference type="Proteomes" id="UP001596317">
    <property type="component" value="Unassembled WGS sequence"/>
</dbReference>
<comment type="caution">
    <text evidence="7">The sequence shown here is derived from an EMBL/GenBank/DDBJ whole genome shotgun (WGS) entry which is preliminary data.</text>
</comment>
<dbReference type="SUPFAM" id="SSF102114">
    <property type="entry name" value="Radical SAM enzymes"/>
    <property type="match status" value="1"/>
</dbReference>
<keyword evidence="3" id="KW-0408">Iron</keyword>
<dbReference type="InterPro" id="IPR023867">
    <property type="entry name" value="Sulphatase_maturase_rSAM"/>
</dbReference>
<dbReference type="RefSeq" id="WP_380056330.1">
    <property type="nucleotide sequence ID" value="NZ_JBHSWB010000001.1"/>
</dbReference>
<keyword evidence="1" id="KW-0949">S-adenosyl-L-methionine</keyword>